<evidence type="ECO:0008006" key="4">
    <source>
        <dbReference type="Google" id="ProtNLM"/>
    </source>
</evidence>
<sequence>MINNLLYIYVIIFPSRRSRVRPSPTAQKFISSTKIEYRRFLQSFCRKRMMDLRFFYVFLLSLFVLFLPL</sequence>
<organism evidence="2 3">
    <name type="scientific">Bacteroides fragilis (strain YCH46)</name>
    <dbReference type="NCBI Taxonomy" id="295405"/>
    <lineage>
        <taxon>Bacteria</taxon>
        <taxon>Pseudomonadati</taxon>
        <taxon>Bacteroidota</taxon>
        <taxon>Bacteroidia</taxon>
        <taxon>Bacteroidales</taxon>
        <taxon>Bacteroidaceae</taxon>
        <taxon>Bacteroides</taxon>
    </lineage>
</organism>
<evidence type="ECO:0000313" key="3">
    <source>
        <dbReference type="Proteomes" id="UP000002197"/>
    </source>
</evidence>
<dbReference type="AlphaFoldDB" id="Q64TJ2"/>
<evidence type="ECO:0000256" key="1">
    <source>
        <dbReference type="SAM" id="Phobius"/>
    </source>
</evidence>
<keyword evidence="1" id="KW-1133">Transmembrane helix</keyword>
<reference evidence="2 3" key="1">
    <citation type="journal article" date="2004" name="Proc. Natl. Acad. Sci. U.S.A.">
        <title>Genomic analysis of Bacteroides fragilis reveals extensive DNA inversions regulating cell surface adaptation.</title>
        <authorList>
            <person name="Kuwahara T."/>
            <person name="Yamashita A."/>
            <person name="Hirakawa H."/>
            <person name="Nakayama H."/>
            <person name="Toh H."/>
            <person name="Okada N."/>
            <person name="Kuhara S."/>
            <person name="Hattori M."/>
            <person name="Hayashi T."/>
            <person name="Ohnishi Y."/>
        </authorList>
    </citation>
    <scope>NUCLEOTIDE SEQUENCE [LARGE SCALE GENOMIC DNA]</scope>
    <source>
        <strain evidence="2 3">YCH46</strain>
    </source>
</reference>
<name>Q64TJ2_BACFR</name>
<keyword evidence="1" id="KW-0812">Transmembrane</keyword>
<proteinExistence type="predicted"/>
<dbReference type="KEGG" id="bfr:BF2438"/>
<protein>
    <recommendedName>
        <fullName evidence="4">Transmembrane protein</fullName>
    </recommendedName>
</protein>
<dbReference type="STRING" id="295405.BF2438"/>
<dbReference type="EMBL" id="AP006841">
    <property type="protein sequence ID" value="BAD49187.1"/>
    <property type="molecule type" value="Genomic_DNA"/>
</dbReference>
<gene>
    <name evidence="2" type="ordered locus">BF2438</name>
</gene>
<accession>Q64TJ2</accession>
<dbReference type="HOGENOM" id="CLU_2767221_0_0_10"/>
<evidence type="ECO:0000313" key="2">
    <source>
        <dbReference type="EMBL" id="BAD49187.1"/>
    </source>
</evidence>
<feature type="transmembrane region" description="Helical" evidence="1">
    <location>
        <begin position="52"/>
        <end position="68"/>
    </location>
</feature>
<keyword evidence="1" id="KW-0472">Membrane</keyword>
<dbReference type="Proteomes" id="UP000002197">
    <property type="component" value="Chromosome"/>
</dbReference>